<evidence type="ECO:0000313" key="2">
    <source>
        <dbReference type="Proteomes" id="UP000287651"/>
    </source>
</evidence>
<protein>
    <recommendedName>
        <fullName evidence="3">Band 7 domain-containing protein</fullName>
    </recommendedName>
</protein>
<dbReference type="PANTHER" id="PTHR43327">
    <property type="entry name" value="STOMATIN-LIKE PROTEIN 2, MITOCHONDRIAL"/>
    <property type="match status" value="1"/>
</dbReference>
<evidence type="ECO:0008006" key="3">
    <source>
        <dbReference type="Google" id="ProtNLM"/>
    </source>
</evidence>
<proteinExistence type="predicted"/>
<dbReference type="EMBL" id="AMZH03013943">
    <property type="protein sequence ID" value="RRT48451.1"/>
    <property type="molecule type" value="Genomic_DNA"/>
</dbReference>
<accession>A0A426Y9P3</accession>
<evidence type="ECO:0000313" key="1">
    <source>
        <dbReference type="EMBL" id="RRT48451.1"/>
    </source>
</evidence>
<sequence length="97" mass="11034">MLCCVQVEQSTVAIKESFGKFDDVLQPGCHCLPWVFGKRIAGRLSLRMKQLDVKCETKTKVRPLSATAVRSSNLQACCLKKFRIDDRDRRLDVAKTF</sequence>
<gene>
    <name evidence="1" type="ORF">B296_00020418</name>
</gene>
<organism evidence="1 2">
    <name type="scientific">Ensete ventricosum</name>
    <name type="common">Abyssinian banana</name>
    <name type="synonym">Musa ensete</name>
    <dbReference type="NCBI Taxonomy" id="4639"/>
    <lineage>
        <taxon>Eukaryota</taxon>
        <taxon>Viridiplantae</taxon>
        <taxon>Streptophyta</taxon>
        <taxon>Embryophyta</taxon>
        <taxon>Tracheophyta</taxon>
        <taxon>Spermatophyta</taxon>
        <taxon>Magnoliopsida</taxon>
        <taxon>Liliopsida</taxon>
        <taxon>Zingiberales</taxon>
        <taxon>Musaceae</taxon>
        <taxon>Ensete</taxon>
    </lineage>
</organism>
<dbReference type="Proteomes" id="UP000287651">
    <property type="component" value="Unassembled WGS sequence"/>
</dbReference>
<comment type="caution">
    <text evidence="1">The sequence shown here is derived from an EMBL/GenBank/DDBJ whole genome shotgun (WGS) entry which is preliminary data.</text>
</comment>
<name>A0A426Y9P3_ENSVE</name>
<reference evidence="1 2" key="1">
    <citation type="journal article" date="2014" name="Agronomy (Basel)">
        <title>A Draft Genome Sequence for Ensete ventricosum, the Drought-Tolerant Tree Against Hunger.</title>
        <authorList>
            <person name="Harrison J."/>
            <person name="Moore K.A."/>
            <person name="Paszkiewicz K."/>
            <person name="Jones T."/>
            <person name="Grant M."/>
            <person name="Ambacheew D."/>
            <person name="Muzemil S."/>
            <person name="Studholme D.J."/>
        </authorList>
    </citation>
    <scope>NUCLEOTIDE SEQUENCE [LARGE SCALE GENOMIC DNA]</scope>
</reference>
<dbReference type="AlphaFoldDB" id="A0A426Y9P3"/>
<dbReference type="InterPro" id="IPR050710">
    <property type="entry name" value="Band7/mec-2_domain"/>
</dbReference>
<dbReference type="PANTHER" id="PTHR43327:SF10">
    <property type="entry name" value="STOMATIN-LIKE PROTEIN 2, MITOCHONDRIAL"/>
    <property type="match status" value="1"/>
</dbReference>